<feature type="transmembrane region" description="Helical" evidence="1">
    <location>
        <begin position="143"/>
        <end position="162"/>
    </location>
</feature>
<accession>A0A4U8QB84</accession>
<gene>
    <name evidence="3" type="ORF">DSM106044_00702</name>
</gene>
<sequence>MEGKQRKNSDKIEPFPIFSEITESEDNMDEALRRQLMIEADEYEKILNSDQNLDYIDEIEEPPELFAAIIQKLKDEKKWVDEEETEPAKAEEILETVVGEEKKVNYAHGEENREQIYNLLSDEDKKALAIGKRKLAQRKRDKVLKFAGAAAMVCLCLFGVSMTSSANREYVMALWNTLTAQSLNIGIENSNNYVESSSKEENSIYNEIQDKTGITPLKFLYKPEGMKYSSCNIDSYTNNAIIQYLYDKNDTVINLFMYKKSLDASGYQSFDGKYTDSFQITIATDKIITISEIENPNGEKEYVTQFENNHNYYSVSAIMDKKEFTKLLQNAYF</sequence>
<keyword evidence="1" id="KW-0472">Membrane</keyword>
<evidence type="ECO:0000313" key="3">
    <source>
        <dbReference type="EMBL" id="TLD02320.1"/>
    </source>
</evidence>
<organism evidence="3 4">
    <name type="scientific">Robinsoniella peoriensis</name>
    <dbReference type="NCBI Taxonomy" id="180332"/>
    <lineage>
        <taxon>Bacteria</taxon>
        <taxon>Bacillati</taxon>
        <taxon>Bacillota</taxon>
        <taxon>Clostridia</taxon>
        <taxon>Lachnospirales</taxon>
        <taxon>Lachnospiraceae</taxon>
        <taxon>Robinsoniella</taxon>
    </lineage>
</organism>
<evidence type="ECO:0000256" key="1">
    <source>
        <dbReference type="SAM" id="Phobius"/>
    </source>
</evidence>
<evidence type="ECO:0000259" key="2">
    <source>
        <dbReference type="Pfam" id="PF14285"/>
    </source>
</evidence>
<dbReference type="EMBL" id="QGQD01000017">
    <property type="protein sequence ID" value="TLD02320.1"/>
    <property type="molecule type" value="Genomic_DNA"/>
</dbReference>
<keyword evidence="4" id="KW-1185">Reference proteome</keyword>
<comment type="caution">
    <text evidence="3">The sequence shown here is derived from an EMBL/GenBank/DDBJ whole genome shotgun (WGS) entry which is preliminary data.</text>
</comment>
<dbReference type="Pfam" id="PF14285">
    <property type="entry name" value="DUF4367"/>
    <property type="match status" value="1"/>
</dbReference>
<dbReference type="AlphaFoldDB" id="A0A4U8QB84"/>
<proteinExistence type="predicted"/>
<feature type="domain" description="DUF4367" evidence="2">
    <location>
        <begin position="218"/>
        <end position="330"/>
    </location>
</feature>
<name>A0A4U8QB84_9FIRM</name>
<protein>
    <recommendedName>
        <fullName evidence="2">DUF4367 domain-containing protein</fullName>
    </recommendedName>
</protein>
<evidence type="ECO:0000313" key="4">
    <source>
        <dbReference type="Proteomes" id="UP000306509"/>
    </source>
</evidence>
<reference evidence="3 4" key="1">
    <citation type="journal article" date="2019" name="Anaerobe">
        <title>Detection of Robinsoniella peoriensis in multiple bone samples of a trauma patient.</title>
        <authorList>
            <person name="Schrottner P."/>
            <person name="Hartwich K."/>
            <person name="Bunk B."/>
            <person name="Schober I."/>
            <person name="Helbig S."/>
            <person name="Rudolph W.W."/>
            <person name="Gunzer F."/>
        </authorList>
    </citation>
    <scope>NUCLEOTIDE SEQUENCE [LARGE SCALE GENOMIC DNA]</scope>
    <source>
        <strain evidence="3 4">DSM 106044</strain>
    </source>
</reference>
<dbReference type="InterPro" id="IPR025377">
    <property type="entry name" value="DUF4367"/>
</dbReference>
<dbReference type="Proteomes" id="UP000306509">
    <property type="component" value="Unassembled WGS sequence"/>
</dbReference>
<dbReference type="RefSeq" id="WP_138001795.1">
    <property type="nucleotide sequence ID" value="NZ_QGQD01000017.1"/>
</dbReference>
<keyword evidence="1" id="KW-0812">Transmembrane</keyword>
<keyword evidence="1" id="KW-1133">Transmembrane helix</keyword>